<name>A0ABX5ABH3_RATRA</name>
<accession>A0ABX5ABH3</accession>
<feature type="compositionally biased region" description="Basic residues" evidence="1">
    <location>
        <begin position="18"/>
        <end position="27"/>
    </location>
</feature>
<keyword evidence="3" id="KW-1185">Reference proteome</keyword>
<feature type="compositionally biased region" description="Gly residues" evidence="1">
    <location>
        <begin position="1"/>
        <end position="10"/>
    </location>
</feature>
<feature type="region of interest" description="Disordered" evidence="1">
    <location>
        <begin position="1"/>
        <end position="46"/>
    </location>
</feature>
<evidence type="ECO:0000313" key="3">
    <source>
        <dbReference type="Proteomes" id="UP000239698"/>
    </source>
</evidence>
<reference evidence="2 3" key="1">
    <citation type="submission" date="2018-02" db="EMBL/GenBank/DDBJ databases">
        <title>Bacteriophage NCPPB3778 and a type I-E CRISPR drive the evolution of the US Biological Select Agent, Rathayibacter toxicus.</title>
        <authorList>
            <person name="Davis E.W.II."/>
            <person name="Tabima J.F."/>
            <person name="Weisberg A.J."/>
            <person name="Lopes L.D."/>
            <person name="Wiseman M.S."/>
            <person name="Wiseman M.S."/>
            <person name="Pupko T."/>
            <person name="Belcher M.S."/>
            <person name="Sechler A.J."/>
            <person name="Tancos M.A."/>
            <person name="Schroeder B.K."/>
            <person name="Murray T.D."/>
            <person name="Luster D.G."/>
            <person name="Schneider W.L."/>
            <person name="Rogers E."/>
            <person name="Andreote F.D."/>
            <person name="Grunwald N.J."/>
            <person name="Putnam M.L."/>
            <person name="Chang J.H."/>
        </authorList>
    </citation>
    <scope>NUCLEOTIDE SEQUENCE [LARGE SCALE GENOMIC DNA]</scope>
    <source>
        <strain evidence="2 3">AY1D6</strain>
    </source>
</reference>
<evidence type="ECO:0000313" key="2">
    <source>
        <dbReference type="EMBL" id="PPH76808.1"/>
    </source>
</evidence>
<gene>
    <name evidence="2" type="ORF">C5C40_08195</name>
</gene>
<protein>
    <submittedName>
        <fullName evidence="2">Uncharacterized protein</fullName>
    </submittedName>
</protein>
<sequence>MRGQLSVGGQGRRDRLRGTLRRGRRGGRGGGADPPGACVPGGRAGGRCAGGRAIRRDSLRSAGLGALRRDSVPSAGVRCAGERAVCRRACRVQEFDPGRWCDVQGI</sequence>
<proteinExistence type="predicted"/>
<evidence type="ECO:0000256" key="1">
    <source>
        <dbReference type="SAM" id="MobiDB-lite"/>
    </source>
</evidence>
<dbReference type="EMBL" id="PSVT01000014">
    <property type="protein sequence ID" value="PPH76808.1"/>
    <property type="molecule type" value="Genomic_DNA"/>
</dbReference>
<organism evidence="2 3">
    <name type="scientific">Rathayibacter rathayi</name>
    <name type="common">Corynebacterium rathayi</name>
    <dbReference type="NCBI Taxonomy" id="33887"/>
    <lineage>
        <taxon>Bacteria</taxon>
        <taxon>Bacillati</taxon>
        <taxon>Actinomycetota</taxon>
        <taxon>Actinomycetes</taxon>
        <taxon>Micrococcales</taxon>
        <taxon>Microbacteriaceae</taxon>
        <taxon>Rathayibacter</taxon>
    </lineage>
</organism>
<comment type="caution">
    <text evidence="2">The sequence shown here is derived from an EMBL/GenBank/DDBJ whole genome shotgun (WGS) entry which is preliminary data.</text>
</comment>
<dbReference type="Proteomes" id="UP000239698">
    <property type="component" value="Unassembled WGS sequence"/>
</dbReference>